<feature type="transmembrane region" description="Helical" evidence="1">
    <location>
        <begin position="28"/>
        <end position="49"/>
    </location>
</feature>
<feature type="transmembrane region" description="Helical" evidence="1">
    <location>
        <begin position="443"/>
        <end position="463"/>
    </location>
</feature>
<feature type="transmembrane region" description="Helical" evidence="1">
    <location>
        <begin position="174"/>
        <end position="194"/>
    </location>
</feature>
<feature type="transmembrane region" description="Helical" evidence="1">
    <location>
        <begin position="96"/>
        <end position="121"/>
    </location>
</feature>
<protein>
    <submittedName>
        <fullName evidence="2">Uncharacterized protein</fullName>
    </submittedName>
</protein>
<dbReference type="AlphaFoldDB" id="A0A367QJP6"/>
<comment type="caution">
    <text evidence="2">The sequence shown here is derived from an EMBL/GenBank/DDBJ whole genome shotgun (WGS) entry which is preliminary data.</text>
</comment>
<gene>
    <name evidence="2" type="ORF">A6770_28415</name>
</gene>
<feature type="transmembrane region" description="Helical" evidence="1">
    <location>
        <begin position="528"/>
        <end position="549"/>
    </location>
</feature>
<feature type="transmembrane region" description="Helical" evidence="1">
    <location>
        <begin position="475"/>
        <end position="498"/>
    </location>
</feature>
<evidence type="ECO:0000313" key="2">
    <source>
        <dbReference type="EMBL" id="RCJ24295.1"/>
    </source>
</evidence>
<keyword evidence="1" id="KW-0472">Membrane</keyword>
<feature type="transmembrane region" description="Helical" evidence="1">
    <location>
        <begin position="322"/>
        <end position="340"/>
    </location>
</feature>
<keyword evidence="3" id="KW-1185">Reference proteome</keyword>
<sequence>MKRNWLNLSVNWNPQLLRELKGCLKTQNILLAIAISLLGQFVLFMYFQIQLPVRVTPLKYYANRYCTGNSLRGLPECLTDGFDNVIINWQLWSLDIFILLSIIGSFTLLAGGTYLLINNLATEQRRDTLNFIRLSPQSPQSILWGKMLGVPILLYLAGLLAIPLHLWSGLNAQIPLIMLLSFYAIAIAASCFYYSGALLFGLVGSWLGGFQAWLGSAMVLGFLILTQQAFASDTSADFPFAIFRLINPYYLIPHSDVSSIFPSDNPKFTNFHWFTIPLGASFLTTVCFALLIYFIGTYFIWQSLQRCYLDSNATMLSKQQSYLLTTCFAVTTIGCANWQSLVVSQTASRYVMVENIACLIFLDLWLFLYLIAAVNPHRQTLQDWARYRQVSFRKGLRDRKLIKDLIWGEKSPGILAIAINAMIAVSCLSLFILVSWVDVDDKINALISLAFAGSLAVIYAALAQSLLFMKNKHRLFWASGGVGAAIVLPVLILVILFHNPEQNSFLWLFSVVAPLMTLYPSGNHISPITLFLAILGHWSTVGLLIFQLMRNLRKAGESATKAMLASNTNS</sequence>
<keyword evidence="1" id="KW-0812">Transmembrane</keyword>
<organism evidence="2 3">
    <name type="scientific">Nostoc minutum NIES-26</name>
    <dbReference type="NCBI Taxonomy" id="1844469"/>
    <lineage>
        <taxon>Bacteria</taxon>
        <taxon>Bacillati</taxon>
        <taxon>Cyanobacteriota</taxon>
        <taxon>Cyanophyceae</taxon>
        <taxon>Nostocales</taxon>
        <taxon>Nostocaceae</taxon>
        <taxon>Nostoc</taxon>
    </lineage>
</organism>
<feature type="transmembrane region" description="Helical" evidence="1">
    <location>
        <begin position="413"/>
        <end position="437"/>
    </location>
</feature>
<feature type="transmembrane region" description="Helical" evidence="1">
    <location>
        <begin position="206"/>
        <end position="225"/>
    </location>
</feature>
<dbReference type="EMBL" id="LXQD01000319">
    <property type="protein sequence ID" value="RCJ24295.1"/>
    <property type="molecule type" value="Genomic_DNA"/>
</dbReference>
<dbReference type="Proteomes" id="UP000252107">
    <property type="component" value="Unassembled WGS sequence"/>
</dbReference>
<evidence type="ECO:0000313" key="3">
    <source>
        <dbReference type="Proteomes" id="UP000252107"/>
    </source>
</evidence>
<name>A0A367QJP6_9NOSO</name>
<feature type="transmembrane region" description="Helical" evidence="1">
    <location>
        <begin position="352"/>
        <end position="372"/>
    </location>
</feature>
<proteinExistence type="predicted"/>
<feature type="transmembrane region" description="Helical" evidence="1">
    <location>
        <begin position="142"/>
        <end position="162"/>
    </location>
</feature>
<evidence type="ECO:0000256" key="1">
    <source>
        <dbReference type="SAM" id="Phobius"/>
    </source>
</evidence>
<accession>A0A367QJP6</accession>
<feature type="transmembrane region" description="Helical" evidence="1">
    <location>
        <begin position="271"/>
        <end position="301"/>
    </location>
</feature>
<keyword evidence="1" id="KW-1133">Transmembrane helix</keyword>
<reference evidence="2" key="1">
    <citation type="submission" date="2016-04" db="EMBL/GenBank/DDBJ databases">
        <authorList>
            <person name="Tabuchi Yagui T.R."/>
        </authorList>
    </citation>
    <scope>NUCLEOTIDE SEQUENCE [LARGE SCALE GENOMIC DNA]</scope>
    <source>
        <strain evidence="2">NIES-26</strain>
    </source>
</reference>